<sequence length="68" mass="7549">MTVSAVIGISAHRWLLVVLRPCYGWKKQNPRSGCRPGVCENCSGGDPACWGACTGYQARLWLNHQYPK</sequence>
<accession>C1DPQ5</accession>
<dbReference type="EnsemblBacteria" id="ACO79476">
    <property type="protein sequence ID" value="ACO79476"/>
    <property type="gene ID" value="Avin_33220"/>
</dbReference>
<evidence type="ECO:0000313" key="1">
    <source>
        <dbReference type="EMBL" id="ACO79476.1"/>
    </source>
</evidence>
<dbReference type="Proteomes" id="UP000002424">
    <property type="component" value="Chromosome"/>
</dbReference>
<keyword evidence="2" id="KW-1185">Reference proteome</keyword>
<protein>
    <submittedName>
        <fullName evidence="1">Uncharacterized protein</fullName>
    </submittedName>
</protein>
<name>C1DPQ5_AZOVD</name>
<evidence type="ECO:0000313" key="2">
    <source>
        <dbReference type="Proteomes" id="UP000002424"/>
    </source>
</evidence>
<dbReference type="HOGENOM" id="CLU_2784952_0_0_6"/>
<organism evidence="1 2">
    <name type="scientific">Azotobacter vinelandii (strain DJ / ATCC BAA-1303)</name>
    <dbReference type="NCBI Taxonomy" id="322710"/>
    <lineage>
        <taxon>Bacteria</taxon>
        <taxon>Pseudomonadati</taxon>
        <taxon>Pseudomonadota</taxon>
        <taxon>Gammaproteobacteria</taxon>
        <taxon>Pseudomonadales</taxon>
        <taxon>Pseudomonadaceae</taxon>
        <taxon>Azotobacter</taxon>
    </lineage>
</organism>
<dbReference type="KEGG" id="avn:Avin_33220"/>
<dbReference type="STRING" id="322710.Avin_33220"/>
<gene>
    <name evidence="1" type="ordered locus">Avin_33220</name>
</gene>
<proteinExistence type="predicted"/>
<dbReference type="EMBL" id="CP001157">
    <property type="protein sequence ID" value="ACO79476.1"/>
    <property type="molecule type" value="Genomic_DNA"/>
</dbReference>
<reference evidence="1 2" key="1">
    <citation type="journal article" date="2009" name="J. Bacteriol.">
        <title>Genome sequence of Azotobacter vinelandii, an obligate aerobe specialized to support diverse anaerobic metabolic processes.</title>
        <authorList>
            <person name="Setubal J.C."/>
            <person name="dos Santos P."/>
            <person name="Goldman B.S."/>
            <person name="Ertesvag H."/>
            <person name="Espin G."/>
            <person name="Rubio L.M."/>
            <person name="Valla S."/>
            <person name="Almeida N.F."/>
            <person name="Balasubramanian D."/>
            <person name="Cromes L."/>
            <person name="Curatti L."/>
            <person name="Du Z."/>
            <person name="Godsy E."/>
            <person name="Goodner B."/>
            <person name="Hellner-Burris K."/>
            <person name="Hernandez J.A."/>
            <person name="Houmiel K."/>
            <person name="Imperial J."/>
            <person name="Kennedy C."/>
            <person name="Larson T.J."/>
            <person name="Latreille P."/>
            <person name="Ligon L.S."/>
            <person name="Lu J."/>
            <person name="Maerk M."/>
            <person name="Miller N.M."/>
            <person name="Norton S."/>
            <person name="O'Carroll I.P."/>
            <person name="Paulsen I."/>
            <person name="Raulfs E.C."/>
            <person name="Roemer R."/>
            <person name="Rosser J."/>
            <person name="Segura D."/>
            <person name="Slater S."/>
            <person name="Stricklin S.L."/>
            <person name="Studholme D.J."/>
            <person name="Sun J."/>
            <person name="Viana C.J."/>
            <person name="Wallin E."/>
            <person name="Wang B."/>
            <person name="Wheeler C."/>
            <person name="Zhu H."/>
            <person name="Dean D.R."/>
            <person name="Dixon R."/>
            <person name="Wood D."/>
        </authorList>
    </citation>
    <scope>NUCLEOTIDE SEQUENCE [LARGE SCALE GENOMIC DNA]</scope>
    <source>
        <strain evidence="2">DJ / ATCC BAA-1303</strain>
    </source>
</reference>
<dbReference type="OrthoDB" id="6976084at2"/>
<dbReference type="AlphaFoldDB" id="C1DPQ5"/>